<feature type="chain" id="PRO_5041427509" evidence="1">
    <location>
        <begin position="22"/>
        <end position="65"/>
    </location>
</feature>
<evidence type="ECO:0000259" key="2">
    <source>
        <dbReference type="Pfam" id="PF00711"/>
    </source>
</evidence>
<evidence type="ECO:0000313" key="3">
    <source>
        <dbReference type="EMBL" id="CAI5771396.1"/>
    </source>
</evidence>
<dbReference type="InterPro" id="IPR001855">
    <property type="entry name" value="Defensin_beta-like"/>
</dbReference>
<dbReference type="GO" id="GO:0005576">
    <property type="term" value="C:extracellular region"/>
    <property type="evidence" value="ECO:0007669"/>
    <property type="project" value="InterPro"/>
</dbReference>
<dbReference type="Pfam" id="PF00711">
    <property type="entry name" value="Defensin_beta"/>
    <property type="match status" value="1"/>
</dbReference>
<dbReference type="AlphaFoldDB" id="A0AA35K439"/>
<keyword evidence="4" id="KW-1185">Reference proteome</keyword>
<keyword evidence="1" id="KW-0732">Signal</keyword>
<dbReference type="GO" id="GO:0006952">
    <property type="term" value="P:defense response"/>
    <property type="evidence" value="ECO:0007669"/>
    <property type="project" value="InterPro"/>
</dbReference>
<sequence>MSLRWLFMVALLFSEMLLSSAGKDYIIKGKEACIKEGGHCAGEFCPSGHTELKLCYDNVPCCIPS</sequence>
<evidence type="ECO:0000256" key="1">
    <source>
        <dbReference type="SAM" id="SignalP"/>
    </source>
</evidence>
<reference evidence="3" key="1">
    <citation type="submission" date="2022-12" db="EMBL/GenBank/DDBJ databases">
        <authorList>
            <person name="Alioto T."/>
            <person name="Alioto T."/>
            <person name="Gomez Garrido J."/>
        </authorList>
    </citation>
    <scope>NUCLEOTIDE SEQUENCE</scope>
</reference>
<feature type="signal peptide" evidence="1">
    <location>
        <begin position="1"/>
        <end position="21"/>
    </location>
</feature>
<protein>
    <submittedName>
        <fullName evidence="3">---NA</fullName>
    </submittedName>
</protein>
<dbReference type="Proteomes" id="UP001178461">
    <property type="component" value="Chromosome 3"/>
</dbReference>
<evidence type="ECO:0000313" key="4">
    <source>
        <dbReference type="Proteomes" id="UP001178461"/>
    </source>
</evidence>
<accession>A0AA35K439</accession>
<proteinExistence type="predicted"/>
<name>A0AA35K439_9SAUR</name>
<dbReference type="EMBL" id="OX395128">
    <property type="protein sequence ID" value="CAI5771396.1"/>
    <property type="molecule type" value="Genomic_DNA"/>
</dbReference>
<organism evidence="3 4">
    <name type="scientific">Podarcis lilfordi</name>
    <name type="common">Lilford's wall lizard</name>
    <dbReference type="NCBI Taxonomy" id="74358"/>
    <lineage>
        <taxon>Eukaryota</taxon>
        <taxon>Metazoa</taxon>
        <taxon>Chordata</taxon>
        <taxon>Craniata</taxon>
        <taxon>Vertebrata</taxon>
        <taxon>Euteleostomi</taxon>
        <taxon>Lepidosauria</taxon>
        <taxon>Squamata</taxon>
        <taxon>Bifurcata</taxon>
        <taxon>Unidentata</taxon>
        <taxon>Episquamata</taxon>
        <taxon>Laterata</taxon>
        <taxon>Lacertibaenia</taxon>
        <taxon>Lacertidae</taxon>
        <taxon>Podarcis</taxon>
    </lineage>
</organism>
<gene>
    <name evidence="3" type="ORF">PODLI_1B041467</name>
</gene>
<feature type="domain" description="Beta-defensin-like" evidence="2">
    <location>
        <begin position="31"/>
        <end position="62"/>
    </location>
</feature>